<dbReference type="FunFam" id="1.10.510.10:FF:000571">
    <property type="entry name" value="Maternal embryonic leucine zipper kinase"/>
    <property type="match status" value="1"/>
</dbReference>
<dbReference type="OMA" id="FGWSNIM"/>
<dbReference type="GO" id="GO:0004683">
    <property type="term" value="F:calcium/calmodulin-dependent protein kinase activity"/>
    <property type="evidence" value="ECO:0007669"/>
    <property type="project" value="UniProtKB-EC"/>
</dbReference>
<dbReference type="PANTHER" id="PTHR24345">
    <property type="entry name" value="SERINE/THREONINE-PROTEIN KINASE PLK"/>
    <property type="match status" value="1"/>
</dbReference>
<dbReference type="SUPFAM" id="SSF56112">
    <property type="entry name" value="Protein kinase-like (PK-like)"/>
    <property type="match status" value="1"/>
</dbReference>
<dbReference type="EC" id="2.7.11.17" evidence="7"/>
<sequence>MNLKYQNLDQSLKMRIFKSVGVEIFEDDIKYIKANQILYISPNGQDFDESNNFAVYKLGKLIGKGGFGQVYESKHRITHEKFAIKIINGSAFKVNKIAEMMFKEIGILKNLDHKNIVKVHNFFTLQPEMKVAIVLEYLEGGDLRQYIERQQSKYIEEQKARHLFLQIYSAMQYCHCEKIIHRDLKLENIMFTNKNHDIIKIVDFGISGNQNLINIDYTESGSVRYFAPEVITSKVPAHPSIDVWALGCILYWMLVGSSPFPQNSKQQVYESIIKGSYQFPKETKQRITKSAVNLIEKMLVVDISKRITMLEIGQHDWIQKNVNEIEYKQSNLYQRNA</sequence>
<dbReference type="STRING" id="857967.G0QLH9"/>
<dbReference type="GeneID" id="14910115"/>
<dbReference type="InterPro" id="IPR011009">
    <property type="entry name" value="Kinase-like_dom_sf"/>
</dbReference>
<evidence type="ECO:0000256" key="4">
    <source>
        <dbReference type="PROSITE-ProRule" id="PRU10141"/>
    </source>
</evidence>
<accession>G0QLH9</accession>
<keyword evidence="8" id="KW-1185">Reference proteome</keyword>
<gene>
    <name evidence="7" type="ORF">IMG5_030690</name>
</gene>
<comment type="similarity">
    <text evidence="5">Belongs to the protein kinase superfamily.</text>
</comment>
<protein>
    <submittedName>
        <fullName evidence="7">Protein kinase domain protein</fullName>
        <ecNumber evidence="7">2.7.11.17</ecNumber>
    </submittedName>
</protein>
<dbReference type="Proteomes" id="UP000008983">
    <property type="component" value="Unassembled WGS sequence"/>
</dbReference>
<feature type="binding site" evidence="4">
    <location>
        <position position="93"/>
    </location>
    <ligand>
        <name>ATP</name>
        <dbReference type="ChEBI" id="CHEBI:30616"/>
    </ligand>
</feature>
<dbReference type="FunFam" id="3.30.200.20:FF:000042">
    <property type="entry name" value="Aurora kinase A"/>
    <property type="match status" value="1"/>
</dbReference>
<dbReference type="Gene3D" id="1.10.510.10">
    <property type="entry name" value="Transferase(Phosphotransferase) domain 1"/>
    <property type="match status" value="1"/>
</dbReference>
<dbReference type="GO" id="GO:0005634">
    <property type="term" value="C:nucleus"/>
    <property type="evidence" value="ECO:0007669"/>
    <property type="project" value="TreeGrafter"/>
</dbReference>
<feature type="domain" description="Protein kinase" evidence="6">
    <location>
        <begin position="56"/>
        <end position="318"/>
    </location>
</feature>
<dbReference type="OrthoDB" id="10252354at2759"/>
<keyword evidence="2 4" id="KW-0547">Nucleotide-binding</keyword>
<keyword evidence="7" id="KW-0808">Transferase</keyword>
<proteinExistence type="inferred from homology"/>
<evidence type="ECO:0000256" key="1">
    <source>
        <dbReference type="ARBA" id="ARBA00011245"/>
    </source>
</evidence>
<dbReference type="PROSITE" id="PS00107">
    <property type="entry name" value="PROTEIN_KINASE_ATP"/>
    <property type="match status" value="1"/>
</dbReference>
<dbReference type="InterPro" id="IPR008271">
    <property type="entry name" value="Ser/Thr_kinase_AS"/>
</dbReference>
<evidence type="ECO:0000313" key="7">
    <source>
        <dbReference type="EMBL" id="EGR33927.1"/>
    </source>
</evidence>
<dbReference type="InterPro" id="IPR017441">
    <property type="entry name" value="Protein_kinase_ATP_BS"/>
</dbReference>
<comment type="subunit">
    <text evidence="1">Monomer.</text>
</comment>
<dbReference type="InParanoid" id="G0QLH9"/>
<dbReference type="PROSITE" id="PS50011">
    <property type="entry name" value="PROTEIN_KINASE_DOM"/>
    <property type="match status" value="1"/>
</dbReference>
<keyword evidence="3 4" id="KW-0067">ATP-binding</keyword>
<dbReference type="AlphaFoldDB" id="G0QLH9"/>
<dbReference type="SMART" id="SM00220">
    <property type="entry name" value="S_TKc"/>
    <property type="match status" value="1"/>
</dbReference>
<organism evidence="7 8">
    <name type="scientific">Ichthyophthirius multifiliis</name>
    <name type="common">White spot disease agent</name>
    <name type="synonym">Ich</name>
    <dbReference type="NCBI Taxonomy" id="5932"/>
    <lineage>
        <taxon>Eukaryota</taxon>
        <taxon>Sar</taxon>
        <taxon>Alveolata</taxon>
        <taxon>Ciliophora</taxon>
        <taxon>Intramacronucleata</taxon>
        <taxon>Oligohymenophorea</taxon>
        <taxon>Hymenostomatida</taxon>
        <taxon>Ophryoglenina</taxon>
        <taxon>Ichthyophthirius</taxon>
    </lineage>
</organism>
<reference evidence="7 8" key="1">
    <citation type="submission" date="2011-07" db="EMBL/GenBank/DDBJ databases">
        <authorList>
            <person name="Coyne R."/>
            <person name="Brami D."/>
            <person name="Johnson J."/>
            <person name="Hostetler J."/>
            <person name="Hannick L."/>
            <person name="Clark T."/>
            <person name="Cassidy-Hanley D."/>
            <person name="Inman J."/>
        </authorList>
    </citation>
    <scope>NUCLEOTIDE SEQUENCE [LARGE SCALE GENOMIC DNA]</scope>
    <source>
        <strain evidence="7 8">G5</strain>
    </source>
</reference>
<keyword evidence="5" id="KW-0723">Serine/threonine-protein kinase</keyword>
<evidence type="ECO:0000256" key="3">
    <source>
        <dbReference type="ARBA" id="ARBA00022840"/>
    </source>
</evidence>
<name>G0QLH9_ICHMU</name>
<evidence type="ECO:0000259" key="6">
    <source>
        <dbReference type="PROSITE" id="PS50011"/>
    </source>
</evidence>
<dbReference type="GO" id="GO:0005524">
    <property type="term" value="F:ATP binding"/>
    <property type="evidence" value="ECO:0007669"/>
    <property type="project" value="UniProtKB-UniRule"/>
</dbReference>
<evidence type="ECO:0000313" key="8">
    <source>
        <dbReference type="Proteomes" id="UP000008983"/>
    </source>
</evidence>
<keyword evidence="7" id="KW-0418">Kinase</keyword>
<dbReference type="RefSeq" id="XP_004039231.1">
    <property type="nucleotide sequence ID" value="XM_004039183.1"/>
</dbReference>
<evidence type="ECO:0000256" key="2">
    <source>
        <dbReference type="ARBA" id="ARBA00022741"/>
    </source>
</evidence>
<evidence type="ECO:0000256" key="5">
    <source>
        <dbReference type="RuleBase" id="RU000304"/>
    </source>
</evidence>
<dbReference type="EMBL" id="GL983260">
    <property type="protein sequence ID" value="EGR33927.1"/>
    <property type="molecule type" value="Genomic_DNA"/>
</dbReference>
<dbReference type="PROSITE" id="PS00108">
    <property type="entry name" value="PROTEIN_KINASE_ST"/>
    <property type="match status" value="1"/>
</dbReference>
<dbReference type="Pfam" id="PF00069">
    <property type="entry name" value="Pkinase"/>
    <property type="match status" value="1"/>
</dbReference>
<dbReference type="InterPro" id="IPR000719">
    <property type="entry name" value="Prot_kinase_dom"/>
</dbReference>
<dbReference type="eggNOG" id="KOG0583">
    <property type="taxonomic scope" value="Eukaryota"/>
</dbReference>